<feature type="compositionally biased region" description="Basic and acidic residues" evidence="6">
    <location>
        <begin position="546"/>
        <end position="562"/>
    </location>
</feature>
<dbReference type="Proteomes" id="UP000789595">
    <property type="component" value="Unassembled WGS sequence"/>
</dbReference>
<feature type="compositionally biased region" description="Low complexity" evidence="6">
    <location>
        <begin position="406"/>
        <end position="417"/>
    </location>
</feature>
<organism evidence="7 8">
    <name type="scientific">Pelagomonas calceolata</name>
    <dbReference type="NCBI Taxonomy" id="35677"/>
    <lineage>
        <taxon>Eukaryota</taxon>
        <taxon>Sar</taxon>
        <taxon>Stramenopiles</taxon>
        <taxon>Ochrophyta</taxon>
        <taxon>Pelagophyceae</taxon>
        <taxon>Pelagomonadales</taxon>
        <taxon>Pelagomonadaceae</taxon>
        <taxon>Pelagomonas</taxon>
    </lineage>
</organism>
<dbReference type="EMBL" id="CAKKNE010000002">
    <property type="protein sequence ID" value="CAH0367138.1"/>
    <property type="molecule type" value="Genomic_DNA"/>
</dbReference>
<dbReference type="PANTHER" id="PTHR12241">
    <property type="entry name" value="TUBULIN POLYGLUTAMYLASE"/>
    <property type="match status" value="1"/>
</dbReference>
<dbReference type="Pfam" id="PF03133">
    <property type="entry name" value="TTL"/>
    <property type="match status" value="2"/>
</dbReference>
<keyword evidence="8" id="KW-1185">Reference proteome</keyword>
<evidence type="ECO:0000256" key="5">
    <source>
        <dbReference type="ARBA" id="ARBA00049274"/>
    </source>
</evidence>
<feature type="compositionally biased region" description="Basic and acidic residues" evidence="6">
    <location>
        <begin position="877"/>
        <end position="887"/>
    </location>
</feature>
<feature type="compositionally biased region" description="Acidic residues" evidence="6">
    <location>
        <begin position="377"/>
        <end position="405"/>
    </location>
</feature>
<feature type="compositionally biased region" description="Low complexity" evidence="6">
    <location>
        <begin position="1"/>
        <end position="13"/>
    </location>
</feature>
<evidence type="ECO:0000256" key="4">
    <source>
        <dbReference type="ARBA" id="ARBA00041448"/>
    </source>
</evidence>
<evidence type="ECO:0000313" key="8">
    <source>
        <dbReference type="Proteomes" id="UP000789595"/>
    </source>
</evidence>
<dbReference type="OrthoDB" id="202825at2759"/>
<accession>A0A8J2S935</accession>
<protein>
    <recommendedName>
        <fullName evidence="4">Tubulin--tyrosine ligase-like protein 5</fullName>
    </recommendedName>
</protein>
<evidence type="ECO:0000313" key="7">
    <source>
        <dbReference type="EMBL" id="CAH0367138.1"/>
    </source>
</evidence>
<evidence type="ECO:0000256" key="2">
    <source>
        <dbReference type="ARBA" id="ARBA00022741"/>
    </source>
</evidence>
<feature type="compositionally biased region" description="Acidic residues" evidence="6">
    <location>
        <begin position="19"/>
        <end position="36"/>
    </location>
</feature>
<feature type="region of interest" description="Disordered" evidence="6">
    <location>
        <begin position="377"/>
        <end position="419"/>
    </location>
</feature>
<comment type="catalytic activity">
    <reaction evidence="5">
        <text>L-glutamyl-[protein] + L-glutamate + ATP = gamma-L-glutamyl-L-glutamyl-[protein] + ADP + phosphate + H(+)</text>
        <dbReference type="Rhea" id="RHEA:60144"/>
        <dbReference type="Rhea" id="RHEA-COMP:10208"/>
        <dbReference type="Rhea" id="RHEA-COMP:15517"/>
        <dbReference type="ChEBI" id="CHEBI:15378"/>
        <dbReference type="ChEBI" id="CHEBI:29973"/>
        <dbReference type="ChEBI" id="CHEBI:29985"/>
        <dbReference type="ChEBI" id="CHEBI:30616"/>
        <dbReference type="ChEBI" id="CHEBI:43474"/>
        <dbReference type="ChEBI" id="CHEBI:143622"/>
        <dbReference type="ChEBI" id="CHEBI:456216"/>
    </reaction>
    <physiologicalReaction direction="left-to-right" evidence="5">
        <dbReference type="Rhea" id="RHEA:60145"/>
    </physiologicalReaction>
</comment>
<dbReference type="GO" id="GO:0000226">
    <property type="term" value="P:microtubule cytoskeleton organization"/>
    <property type="evidence" value="ECO:0007669"/>
    <property type="project" value="TreeGrafter"/>
</dbReference>
<dbReference type="GO" id="GO:0005524">
    <property type="term" value="F:ATP binding"/>
    <property type="evidence" value="ECO:0007669"/>
    <property type="project" value="UniProtKB-KW"/>
</dbReference>
<comment type="caution">
    <text evidence="7">The sequence shown here is derived from an EMBL/GenBank/DDBJ whole genome shotgun (WGS) entry which is preliminary data.</text>
</comment>
<dbReference type="PANTHER" id="PTHR12241:SF145">
    <property type="entry name" value="TUBULIN POLYGLUTAMYLASE TTLL5"/>
    <property type="match status" value="1"/>
</dbReference>
<dbReference type="Gene3D" id="3.30.470.20">
    <property type="entry name" value="ATP-grasp fold, B domain"/>
    <property type="match status" value="1"/>
</dbReference>
<keyword evidence="1" id="KW-0436">Ligase</keyword>
<sequence length="887" mass="96178">MRAAISALSSRAAVVGPSEDSDIDDLPAAEDEDEDDASARRVVDITVVEAPAQPASRVVRMCPSLWPDAREATVYFPYPQKDVNLERSGPLPVAADLGTRRLAYRCTWERNCIKNAFSLAGFRRVKDGTELRALKGVRGEASPDGSGSGLADFVGGLLGLAPTGAAGGKKKGKKALDAHVTKLPWCASWTKHPGAEVYATQRRHQRVNHFPGSWCIGRKDRLLRCLGRARSRGGTAAKAYAFMPEGYILPGEARALEGKAKLDKHAVWIVKPPASSCGRGIRLATSRELTAGTLPKEKKYVVQRYVDAPFLGVNGRKFDLRLYALVTSVDPLVVYVHEDGLVRFSTHAYTMRNLRCRYVHLTNYSVNKKSKRYVEADGDGAEAADADDDGGDDDDGDDDDDDEEAAAGPADPTAGGADPEDAFKWPLQALWRWLDAHGHDAAAVRARCHDLVVKTLIAAEAELTPHNVQACRAARPAGAPPAPRRPCYELFGFDVLLDADLRPWLIEVNISPSLMGNSVLDRRIKGRLVADVFHTTGFRPFSTKAARKEARAARRDRLDRSRAGGPARPAGGAGAQQDAWRRSGRPEDVALERLGPDDWDVVCHAEDELRRARSGGFSRAWPPPPFRYDAADADAGWTNARAAQAAQAAKEKSDAYLPLFECLRFSDCLLARAAQLPVRKLYEHCPLGPPRALVPPPREPRPAAASPKKSLLRSAVSVVKAAVQLSPRKPRAGPAAPEHASRRPDHATRRPGSARRRAAAAALADNEGAPPPKRPPRPHYRGTAKTDAAIAFRRDRAAKPAAPTPADRFRTVDESASWSFDYLSLFSDGEGRSASSSSHSRGAERVPRPASAGARQPPPRPKLATQQLGLEVGRPALADDRAASMRW</sequence>
<feature type="region of interest" description="Disordered" evidence="6">
    <location>
        <begin position="1"/>
        <end position="38"/>
    </location>
</feature>
<feature type="region of interest" description="Disordered" evidence="6">
    <location>
        <begin position="689"/>
        <end position="782"/>
    </location>
</feature>
<feature type="compositionally biased region" description="Basic and acidic residues" evidence="6">
    <location>
        <begin position="739"/>
        <end position="748"/>
    </location>
</feature>
<dbReference type="GO" id="GO:0070740">
    <property type="term" value="F:tubulin-glutamic acid ligase activity"/>
    <property type="evidence" value="ECO:0007669"/>
    <property type="project" value="TreeGrafter"/>
</dbReference>
<evidence type="ECO:0000256" key="6">
    <source>
        <dbReference type="SAM" id="MobiDB-lite"/>
    </source>
</evidence>
<dbReference type="PROSITE" id="PS51221">
    <property type="entry name" value="TTL"/>
    <property type="match status" value="1"/>
</dbReference>
<dbReference type="InterPro" id="IPR004344">
    <property type="entry name" value="TTL/TTLL_fam"/>
</dbReference>
<keyword evidence="2" id="KW-0547">Nucleotide-binding</keyword>
<dbReference type="AlphaFoldDB" id="A0A8J2S935"/>
<evidence type="ECO:0000256" key="3">
    <source>
        <dbReference type="ARBA" id="ARBA00022840"/>
    </source>
</evidence>
<reference evidence="7" key="1">
    <citation type="submission" date="2021-11" db="EMBL/GenBank/DDBJ databases">
        <authorList>
            <consortium name="Genoscope - CEA"/>
            <person name="William W."/>
        </authorList>
    </citation>
    <scope>NUCLEOTIDE SEQUENCE</scope>
</reference>
<gene>
    <name evidence="7" type="ORF">PECAL_2P01470</name>
</gene>
<keyword evidence="3" id="KW-0067">ATP-binding</keyword>
<feature type="region of interest" description="Disordered" evidence="6">
    <location>
        <begin position="544"/>
        <end position="582"/>
    </location>
</feature>
<name>A0A8J2S935_9STRA</name>
<evidence type="ECO:0000256" key="1">
    <source>
        <dbReference type="ARBA" id="ARBA00022598"/>
    </source>
</evidence>
<proteinExistence type="predicted"/>
<dbReference type="GO" id="GO:0015631">
    <property type="term" value="F:tubulin binding"/>
    <property type="evidence" value="ECO:0007669"/>
    <property type="project" value="TreeGrafter"/>
</dbReference>
<dbReference type="GO" id="GO:0036064">
    <property type="term" value="C:ciliary basal body"/>
    <property type="evidence" value="ECO:0007669"/>
    <property type="project" value="TreeGrafter"/>
</dbReference>
<dbReference type="SUPFAM" id="SSF56059">
    <property type="entry name" value="Glutathione synthetase ATP-binding domain-like"/>
    <property type="match status" value="1"/>
</dbReference>
<feature type="region of interest" description="Disordered" evidence="6">
    <location>
        <begin position="828"/>
        <end position="887"/>
    </location>
</feature>